<dbReference type="Proteomes" id="UP000006062">
    <property type="component" value="Chromosome"/>
</dbReference>
<keyword evidence="1" id="KW-0732">Signal</keyword>
<evidence type="ECO:0000256" key="1">
    <source>
        <dbReference type="SAM" id="SignalP"/>
    </source>
</evidence>
<dbReference type="HOGENOM" id="CLU_2204517_0_0_6"/>
<reference evidence="2 3" key="1">
    <citation type="submission" date="2012-06" db="EMBL/GenBank/DDBJ databases">
        <title>Complete sequence of Thiocystis violascens DSM 198.</title>
        <authorList>
            <consortium name="US DOE Joint Genome Institute"/>
            <person name="Lucas S."/>
            <person name="Han J."/>
            <person name="Lapidus A."/>
            <person name="Cheng J.-F."/>
            <person name="Goodwin L."/>
            <person name="Pitluck S."/>
            <person name="Peters L."/>
            <person name="Ovchinnikova G."/>
            <person name="Teshima H."/>
            <person name="Detter J.C."/>
            <person name="Han C."/>
            <person name="Tapia R."/>
            <person name="Land M."/>
            <person name="Hauser L."/>
            <person name="Kyrpides N."/>
            <person name="Ivanova N."/>
            <person name="Pagani I."/>
            <person name="Vogl K."/>
            <person name="Liu Z."/>
            <person name="Frigaard N.-U."/>
            <person name="Bryant D."/>
            <person name="Woyke T."/>
        </authorList>
    </citation>
    <scope>NUCLEOTIDE SEQUENCE [LARGE SCALE GENOMIC DNA]</scope>
    <source>
        <strain evidence="3">ATCC 17096 / DSM 198 / 6111</strain>
    </source>
</reference>
<dbReference type="OrthoDB" id="5772510at2"/>
<keyword evidence="3" id="KW-1185">Reference proteome</keyword>
<dbReference type="eggNOG" id="ENOG50335VQ">
    <property type="taxonomic scope" value="Bacteria"/>
</dbReference>
<feature type="signal peptide" evidence="1">
    <location>
        <begin position="1"/>
        <end position="29"/>
    </location>
</feature>
<evidence type="ECO:0000313" key="2">
    <source>
        <dbReference type="EMBL" id="AFL75628.1"/>
    </source>
</evidence>
<accession>I3YF60</accession>
<dbReference type="KEGG" id="tvi:Thivi_3784"/>
<dbReference type="RefSeq" id="WP_014780019.1">
    <property type="nucleotide sequence ID" value="NC_018012.1"/>
</dbReference>
<proteinExistence type="predicted"/>
<sequence>MDDSQPALKIISGTLLLFALALSAAPARAQLALQAFQIVINRSGENCKTIETTQPIGTSSGGDTLVAVACANGGRHVVRIHQDNSVSYMTLCDEFKTRTGIRCFDDK</sequence>
<protein>
    <submittedName>
        <fullName evidence="2">Uncharacterized protein</fullName>
    </submittedName>
</protein>
<dbReference type="EMBL" id="CP003154">
    <property type="protein sequence ID" value="AFL75628.1"/>
    <property type="molecule type" value="Genomic_DNA"/>
</dbReference>
<gene>
    <name evidence="2" type="ordered locus">Thivi_3784</name>
</gene>
<name>I3YF60_THIV6</name>
<feature type="chain" id="PRO_5003683018" evidence="1">
    <location>
        <begin position="30"/>
        <end position="107"/>
    </location>
</feature>
<evidence type="ECO:0000313" key="3">
    <source>
        <dbReference type="Proteomes" id="UP000006062"/>
    </source>
</evidence>
<organism evidence="2 3">
    <name type="scientific">Thiocystis violascens (strain ATCC 17096 / DSM 198 / 6111)</name>
    <name type="common">Chromatium violascens</name>
    <dbReference type="NCBI Taxonomy" id="765911"/>
    <lineage>
        <taxon>Bacteria</taxon>
        <taxon>Pseudomonadati</taxon>
        <taxon>Pseudomonadota</taxon>
        <taxon>Gammaproteobacteria</taxon>
        <taxon>Chromatiales</taxon>
        <taxon>Chromatiaceae</taxon>
        <taxon>Thiocystis</taxon>
    </lineage>
</organism>
<dbReference type="AlphaFoldDB" id="I3YF60"/>